<evidence type="ECO:0000313" key="2">
    <source>
        <dbReference type="Proteomes" id="UP000038045"/>
    </source>
</evidence>
<accession>A0A0N4ZWB0</accession>
<feature type="compositionally biased region" description="Polar residues" evidence="1">
    <location>
        <begin position="67"/>
        <end position="81"/>
    </location>
</feature>
<name>A0A0N4ZWB0_PARTI</name>
<keyword evidence="2" id="KW-1185">Reference proteome</keyword>
<sequence length="159" mass="16578">MPDNRPSSHPARPPVSNSTPSHDRRSATRHPARTPDGWRNARASHARSAPCPPPGSSRHPPAPDRASNASHTSRSAGSIQTGAMAAIADAARQTTAAHPAPRPAAPPGRCDRDGYGSKSPPTLAARQCCAAAPPNGVRHPAPDRSPPAPRAPAKSCWYR</sequence>
<feature type="region of interest" description="Disordered" evidence="1">
    <location>
        <begin position="1"/>
        <end position="159"/>
    </location>
</feature>
<dbReference type="Proteomes" id="UP000038045">
    <property type="component" value="Unplaced"/>
</dbReference>
<dbReference type="AlphaFoldDB" id="A0A0N4ZWB0"/>
<feature type="compositionally biased region" description="Low complexity" evidence="1">
    <location>
        <begin position="83"/>
        <end position="99"/>
    </location>
</feature>
<evidence type="ECO:0000313" key="3">
    <source>
        <dbReference type="WBParaSite" id="PTRK_0001294300.1"/>
    </source>
</evidence>
<organism evidence="2 3">
    <name type="scientific">Parastrongyloides trichosuri</name>
    <name type="common">Possum-specific nematode worm</name>
    <dbReference type="NCBI Taxonomy" id="131310"/>
    <lineage>
        <taxon>Eukaryota</taxon>
        <taxon>Metazoa</taxon>
        <taxon>Ecdysozoa</taxon>
        <taxon>Nematoda</taxon>
        <taxon>Chromadorea</taxon>
        <taxon>Rhabditida</taxon>
        <taxon>Tylenchina</taxon>
        <taxon>Panagrolaimomorpha</taxon>
        <taxon>Strongyloidoidea</taxon>
        <taxon>Strongyloididae</taxon>
        <taxon>Parastrongyloides</taxon>
    </lineage>
</organism>
<protein>
    <submittedName>
        <fullName evidence="3">Uncharacterized protein</fullName>
    </submittedName>
</protein>
<reference evidence="3" key="1">
    <citation type="submission" date="2017-02" db="UniProtKB">
        <authorList>
            <consortium name="WormBaseParasite"/>
        </authorList>
    </citation>
    <scope>IDENTIFICATION</scope>
</reference>
<dbReference type="WBParaSite" id="PTRK_0001294300.1">
    <property type="protein sequence ID" value="PTRK_0001294300.1"/>
    <property type="gene ID" value="PTRK_0001294300"/>
</dbReference>
<evidence type="ECO:0000256" key="1">
    <source>
        <dbReference type="SAM" id="MobiDB-lite"/>
    </source>
</evidence>
<proteinExistence type="predicted"/>